<proteinExistence type="predicted"/>
<dbReference type="OrthoDB" id="9769264at2"/>
<dbReference type="NCBIfam" id="TIGR04267">
    <property type="entry name" value="mod_HExxH"/>
    <property type="match status" value="1"/>
</dbReference>
<dbReference type="RefSeq" id="WP_058477417.1">
    <property type="nucleotide sequence ID" value="NZ_CAAAIO010000001.1"/>
</dbReference>
<evidence type="ECO:0000313" key="2">
    <source>
        <dbReference type="EMBL" id="STY22824.1"/>
    </source>
</evidence>
<dbReference type="AlphaFoldDB" id="A0A378L7X8"/>
<accession>A0A378L7X8</accession>
<dbReference type="InterPro" id="IPR026337">
    <property type="entry name" value="AKG_HExxH"/>
</dbReference>
<organism evidence="2 4">
    <name type="scientific">Legionella steigerwaltii</name>
    <dbReference type="NCBI Taxonomy" id="460"/>
    <lineage>
        <taxon>Bacteria</taxon>
        <taxon>Pseudomonadati</taxon>
        <taxon>Pseudomonadota</taxon>
        <taxon>Gammaproteobacteria</taxon>
        <taxon>Legionellales</taxon>
        <taxon>Legionellaceae</taxon>
        <taxon>Legionella</taxon>
    </lineage>
</organism>
<dbReference type="Proteomes" id="UP000054820">
    <property type="component" value="Unassembled WGS sequence"/>
</dbReference>
<dbReference type="STRING" id="460.Lstg_1871"/>
<dbReference type="EMBL" id="UGOY01000001">
    <property type="protein sequence ID" value="STY22824.1"/>
    <property type="molecule type" value="Genomic_DNA"/>
</dbReference>
<name>A0A378L7X8_9GAMM</name>
<reference evidence="2 4" key="2">
    <citation type="submission" date="2018-06" db="EMBL/GenBank/DDBJ databases">
        <authorList>
            <consortium name="Pathogen Informatics"/>
            <person name="Doyle S."/>
        </authorList>
    </citation>
    <scope>NUCLEOTIDE SEQUENCE [LARGE SCALE GENOMIC DNA]</scope>
    <source>
        <strain evidence="2 4">NCTC11991</strain>
    </source>
</reference>
<evidence type="ECO:0000313" key="4">
    <source>
        <dbReference type="Proteomes" id="UP000255110"/>
    </source>
</evidence>
<sequence>MKTSDLLFEQISAVPKEHSAAMLHKAYKQRFIHSFIQLINYAQHILRKDYHLILAELDQLDIDSPSFISPWLYSQYFKLLESMKNDDVFAVEQTIQSLTDSSRWLIHERVIASGLQEEWEKQVFVEEVNVAFGSDCMQACSSTEEELKKFKIATSEVLKWIAEADSYFIDEINSLVSTINLVKSNVNVGATSPKFFGAIYLSLPNNLEQLHNIFLVEHLVHETSHIYLNAVIAHDPLVLNESNERFISPIRTDLRPMLGVYHAAFVLSRVLRVFKQIQQLKLYDNERILNQSIGNLTKKYKASFDTVSRQAVLTQLGKQILLSTQECALI</sequence>
<evidence type="ECO:0000313" key="3">
    <source>
        <dbReference type="Proteomes" id="UP000054820"/>
    </source>
</evidence>
<keyword evidence="3" id="KW-1185">Reference proteome</keyword>
<protein>
    <submittedName>
        <fullName evidence="2">HEXXH motif domain</fullName>
    </submittedName>
</protein>
<reference evidence="1 3" key="1">
    <citation type="submission" date="2015-11" db="EMBL/GenBank/DDBJ databases">
        <title>Genomic analysis of 38 Legionella species identifies large and diverse effector repertoires.</title>
        <authorList>
            <person name="Burstein D."/>
            <person name="Amaro F."/>
            <person name="Zusman T."/>
            <person name="Lifshitz Z."/>
            <person name="Cohen O."/>
            <person name="Gilbert J.A."/>
            <person name="Pupko T."/>
            <person name="Shuman H.A."/>
            <person name="Segal G."/>
        </authorList>
    </citation>
    <scope>NUCLEOTIDE SEQUENCE [LARGE SCALE GENOMIC DNA]</scope>
    <source>
        <strain evidence="1 3">SC-18-C9</strain>
    </source>
</reference>
<dbReference type="Proteomes" id="UP000255110">
    <property type="component" value="Unassembled WGS sequence"/>
</dbReference>
<dbReference type="EMBL" id="LNYZ01000013">
    <property type="protein sequence ID" value="KTD77514.1"/>
    <property type="molecule type" value="Genomic_DNA"/>
</dbReference>
<gene>
    <name evidence="1" type="ORF">Lstg_1871</name>
    <name evidence="2" type="ORF">NCTC11991_01424</name>
</gene>
<evidence type="ECO:0000313" key="1">
    <source>
        <dbReference type="EMBL" id="KTD77514.1"/>
    </source>
</evidence>